<dbReference type="InterPro" id="IPR006101">
    <property type="entry name" value="Glyco_hydro_2"/>
</dbReference>
<evidence type="ECO:0000313" key="8">
    <source>
        <dbReference type="EMBL" id="OAD59374.1"/>
    </source>
</evidence>
<dbReference type="PROSITE" id="PS00719">
    <property type="entry name" value="GLYCOSYL_HYDROL_F2_1"/>
    <property type="match status" value="1"/>
</dbReference>
<dbReference type="Gene3D" id="3.20.20.80">
    <property type="entry name" value="Glycosidases"/>
    <property type="match status" value="1"/>
</dbReference>
<dbReference type="PRINTS" id="PR00132">
    <property type="entry name" value="GLHYDRLASE2"/>
</dbReference>
<dbReference type="PANTHER" id="PTHR10066">
    <property type="entry name" value="BETA-GLUCURONIDASE"/>
    <property type="match status" value="1"/>
</dbReference>
<name>A0A310SIR5_9HYME</name>
<dbReference type="GO" id="GO:0005615">
    <property type="term" value="C:extracellular space"/>
    <property type="evidence" value="ECO:0007669"/>
    <property type="project" value="TreeGrafter"/>
</dbReference>
<evidence type="ECO:0000256" key="5">
    <source>
        <dbReference type="SAM" id="SignalP"/>
    </source>
</evidence>
<dbReference type="InterPro" id="IPR006104">
    <property type="entry name" value="Glyco_hydro_2_N"/>
</dbReference>
<dbReference type="InterPro" id="IPR008979">
    <property type="entry name" value="Galactose-bd-like_sf"/>
</dbReference>
<dbReference type="PROSITE" id="PS00608">
    <property type="entry name" value="GLYCOSYL_HYDROL_F2_2"/>
    <property type="match status" value="1"/>
</dbReference>
<dbReference type="SUPFAM" id="SSF51445">
    <property type="entry name" value="(Trans)glycosidases"/>
    <property type="match status" value="1"/>
</dbReference>
<keyword evidence="2" id="KW-0378">Hydrolase</keyword>
<dbReference type="AlphaFoldDB" id="A0A310SIR5"/>
<comment type="similarity">
    <text evidence="1">Belongs to the glycosyl hydrolase 2 family.</text>
</comment>
<protein>
    <submittedName>
        <fullName evidence="8">Beta-glucuronidase</fullName>
    </submittedName>
</protein>
<dbReference type="Gene3D" id="2.60.120.260">
    <property type="entry name" value="Galactose-binding domain-like"/>
    <property type="match status" value="1"/>
</dbReference>
<dbReference type="FunFam" id="3.20.20.80:FF:000029">
    <property type="entry name" value="Beta-glucuronidase"/>
    <property type="match status" value="1"/>
</dbReference>
<evidence type="ECO:0000259" key="7">
    <source>
        <dbReference type="Pfam" id="PF02837"/>
    </source>
</evidence>
<accession>A0A310SIR5</accession>
<feature type="region of interest" description="Disordered" evidence="4">
    <location>
        <begin position="20"/>
        <end position="48"/>
    </location>
</feature>
<dbReference type="SUPFAM" id="SSF49785">
    <property type="entry name" value="Galactose-binding domain-like"/>
    <property type="match status" value="1"/>
</dbReference>
<evidence type="ECO:0000256" key="4">
    <source>
        <dbReference type="SAM" id="MobiDB-lite"/>
    </source>
</evidence>
<dbReference type="EMBL" id="KQ760688">
    <property type="protein sequence ID" value="OAD59374.1"/>
    <property type="molecule type" value="Genomic_DNA"/>
</dbReference>
<dbReference type="InterPro" id="IPR036156">
    <property type="entry name" value="Beta-gal/glucu_dom_sf"/>
</dbReference>
<dbReference type="SUPFAM" id="SSF49303">
    <property type="entry name" value="beta-Galactosidase/glucuronidase domain"/>
    <property type="match status" value="1"/>
</dbReference>
<dbReference type="GO" id="GO:0005975">
    <property type="term" value="P:carbohydrate metabolic process"/>
    <property type="evidence" value="ECO:0007669"/>
    <property type="project" value="InterPro"/>
</dbReference>
<dbReference type="GO" id="GO:0030246">
    <property type="term" value="F:carbohydrate binding"/>
    <property type="evidence" value="ECO:0007669"/>
    <property type="project" value="TreeGrafter"/>
</dbReference>
<dbReference type="InterPro" id="IPR023230">
    <property type="entry name" value="Glyco_hydro_2_CS"/>
</dbReference>
<dbReference type="FunFam" id="2.60.120.260:FF:000027">
    <property type="entry name" value="Beta-glucuronidase"/>
    <property type="match status" value="1"/>
</dbReference>
<dbReference type="InterPro" id="IPR023232">
    <property type="entry name" value="Glyco_hydro_2_AS"/>
</dbReference>
<dbReference type="Pfam" id="PF02836">
    <property type="entry name" value="Glyco_hydro_2_C"/>
    <property type="match status" value="1"/>
</dbReference>
<feature type="chain" id="PRO_5016322112" evidence="5">
    <location>
        <begin position="18"/>
        <end position="724"/>
    </location>
</feature>
<feature type="signal peptide" evidence="5">
    <location>
        <begin position="1"/>
        <end position="17"/>
    </location>
</feature>
<dbReference type="InterPro" id="IPR013783">
    <property type="entry name" value="Ig-like_fold"/>
</dbReference>
<evidence type="ECO:0000313" key="9">
    <source>
        <dbReference type="Proteomes" id="UP000250275"/>
    </source>
</evidence>
<keyword evidence="9" id="KW-1185">Reference proteome</keyword>
<dbReference type="PANTHER" id="PTHR10066:SF67">
    <property type="entry name" value="BETA-GLUCURONIDASE"/>
    <property type="match status" value="1"/>
</dbReference>
<feature type="domain" description="Glycosyl hydrolases family 2 sugar binding" evidence="7">
    <location>
        <begin position="57"/>
        <end position="234"/>
    </location>
</feature>
<proteinExistence type="inferred from homology"/>
<evidence type="ECO:0000256" key="3">
    <source>
        <dbReference type="ARBA" id="ARBA00023295"/>
    </source>
</evidence>
<evidence type="ECO:0000259" key="6">
    <source>
        <dbReference type="Pfam" id="PF02836"/>
    </source>
</evidence>
<dbReference type="Gene3D" id="2.60.40.10">
    <property type="entry name" value="Immunoglobulins"/>
    <property type="match status" value="1"/>
</dbReference>
<evidence type="ECO:0000256" key="2">
    <source>
        <dbReference type="ARBA" id="ARBA00022801"/>
    </source>
</evidence>
<reference evidence="8 9" key="1">
    <citation type="submission" date="2015-07" db="EMBL/GenBank/DDBJ databases">
        <title>The genome of Eufriesea mexicana.</title>
        <authorList>
            <person name="Pan H."/>
            <person name="Kapheim K."/>
        </authorList>
    </citation>
    <scope>NUCLEOTIDE SEQUENCE [LARGE SCALE GENOMIC DNA]</scope>
    <source>
        <strain evidence="8">0111107269</strain>
        <tissue evidence="8">Whole body</tissue>
    </source>
</reference>
<dbReference type="Pfam" id="PF02837">
    <property type="entry name" value="Glyco_hydro_2_N"/>
    <property type="match status" value="1"/>
</dbReference>
<dbReference type="InterPro" id="IPR017853">
    <property type="entry name" value="GH"/>
</dbReference>
<evidence type="ECO:0000256" key="1">
    <source>
        <dbReference type="ARBA" id="ARBA00007401"/>
    </source>
</evidence>
<sequence>MWCLTFLFISAVMGGESGPEIEYPETPIEYSPLPREEEAPSPLPGMLYPRESESREVKSLDGMWDFVISPTEDSLKGYKEAWFADELSKVGKVMQMPVPSSYNDITTSRDLRDHVGAVWYHRTFFVPPSWREQRVFVRFGSVNYLAQVWVNGGLVTNHEMGHLPFEAEISSYLVYGGKNRITVVVDNTLLQTSVPQGKIMDLAVDNGTIHTQTYTFDFFNYAGIHRPVLLHTKPRVYIEDITVRTGVIGDTGIVKYIIQPAGLHENEVPICRVTLTDAEDILAVKEPVYGFSGTLHVPYPNLWWPRGMSSEPGYLYTLKGRVVRPSHDYDTCCPPNEYWATVSVARAEKRRLYDGLTFEKNRGVLMIRRELFSREPMSLRALANDSKVDVYRLPIGIRTLTWTNTSLLLNDKPVYMRGFGRHEDSILRGRGLDLVTVARDHELLQWIGANAYRTSHYPYSDEVLDITDRLGFLIIDECPSVDTENFSPILLSRHKDSLSELIRRDKNRPSVIMWSLANEPRTQLPEAGEYFKQVAHHTKALDPTRPVTIAIARAVQEDKAGEYLDVISFNRYNAWYNNPGRLDTITSRVIGEAEAWHRKYNKPVLMSEYGADTIPGLHELPEYIWSEEYQTELLSKHFKAFDQLRNEGFFIGEFIWNFADFRTAQTFIRVGGNKKGVFTRDRQPKMAAYHVRKRYYFLQKELDGTEIPTDLENYISHYSFHSKL</sequence>
<dbReference type="GO" id="GO:0004566">
    <property type="term" value="F:beta-glucuronidase activity"/>
    <property type="evidence" value="ECO:0007669"/>
    <property type="project" value="TreeGrafter"/>
</dbReference>
<feature type="domain" description="Glycoside hydrolase family 2 catalytic" evidence="6">
    <location>
        <begin position="403"/>
        <end position="698"/>
    </location>
</feature>
<keyword evidence="3" id="KW-0326">Glycosidase</keyword>
<gene>
    <name evidence="8" type="ORF">WN48_09205</name>
</gene>
<organism evidence="8 9">
    <name type="scientific">Eufriesea mexicana</name>
    <dbReference type="NCBI Taxonomy" id="516756"/>
    <lineage>
        <taxon>Eukaryota</taxon>
        <taxon>Metazoa</taxon>
        <taxon>Ecdysozoa</taxon>
        <taxon>Arthropoda</taxon>
        <taxon>Hexapoda</taxon>
        <taxon>Insecta</taxon>
        <taxon>Pterygota</taxon>
        <taxon>Neoptera</taxon>
        <taxon>Endopterygota</taxon>
        <taxon>Hymenoptera</taxon>
        <taxon>Apocrita</taxon>
        <taxon>Aculeata</taxon>
        <taxon>Apoidea</taxon>
        <taxon>Anthophila</taxon>
        <taxon>Apidae</taxon>
        <taxon>Eufriesea</taxon>
    </lineage>
</organism>
<dbReference type="OrthoDB" id="408532at2759"/>
<feature type="compositionally biased region" description="Low complexity" evidence="4">
    <location>
        <begin position="20"/>
        <end position="32"/>
    </location>
</feature>
<dbReference type="InterPro" id="IPR006103">
    <property type="entry name" value="Glyco_hydro_2_cat"/>
</dbReference>
<keyword evidence="5" id="KW-0732">Signal</keyword>
<dbReference type="Proteomes" id="UP000250275">
    <property type="component" value="Unassembled WGS sequence"/>
</dbReference>
<dbReference type="GO" id="GO:0019391">
    <property type="term" value="P:glucuronoside catabolic process"/>
    <property type="evidence" value="ECO:0007669"/>
    <property type="project" value="TreeGrafter"/>
</dbReference>